<reference evidence="1" key="1">
    <citation type="submission" date="2021-05" db="EMBL/GenBank/DDBJ databases">
        <title>The genome of the haptophyte Pavlova lutheri (Diacronema luteri, Pavlovales) - a model for lipid biosynthesis in eukaryotic algae.</title>
        <authorList>
            <person name="Hulatt C.J."/>
            <person name="Posewitz M.C."/>
        </authorList>
    </citation>
    <scope>NUCLEOTIDE SEQUENCE</scope>
    <source>
        <strain evidence="1">NIVA-4/92</strain>
    </source>
</reference>
<proteinExistence type="predicted"/>
<dbReference type="EMBL" id="JAGTXO010000035">
    <property type="protein sequence ID" value="KAG8460066.1"/>
    <property type="molecule type" value="Genomic_DNA"/>
</dbReference>
<evidence type="ECO:0000313" key="1">
    <source>
        <dbReference type="EMBL" id="KAG8460066.1"/>
    </source>
</evidence>
<name>A0A8J5X7E7_DIALT</name>
<evidence type="ECO:0000313" key="2">
    <source>
        <dbReference type="Proteomes" id="UP000751190"/>
    </source>
</evidence>
<sequence>MLDEICVGAVGSRSCGSSARGAPLDGEVDCRSSARGAPLSAAGSVADAQRAASACDCARGVGALYSARGVSTSASRPARLLALSVHGDLTLNAACAAPPPLGASHLAAFWCGYDTLTANLRRAAAARPPRGEARALAPPVAPPVVAARIATPPPPVGVADVAASPDERAAVAVERERDDESSASTALFSEAAPPDPLAARRAQLLDIATRHFTARLLASSRKRKLCDADAGAQCDTVPAGGTRSLAPAYRTPRGRCDFDARALVGGSCQAGVEAAAEACAVPVRLS</sequence>
<protein>
    <submittedName>
        <fullName evidence="1">Uncharacterized protein</fullName>
    </submittedName>
</protein>
<keyword evidence="2" id="KW-1185">Reference proteome</keyword>
<organism evidence="1 2">
    <name type="scientific">Diacronema lutheri</name>
    <name type="common">Unicellular marine alga</name>
    <name type="synonym">Monochrysis lutheri</name>
    <dbReference type="NCBI Taxonomy" id="2081491"/>
    <lineage>
        <taxon>Eukaryota</taxon>
        <taxon>Haptista</taxon>
        <taxon>Haptophyta</taxon>
        <taxon>Pavlovophyceae</taxon>
        <taxon>Pavlovales</taxon>
        <taxon>Pavlovaceae</taxon>
        <taxon>Diacronema</taxon>
    </lineage>
</organism>
<dbReference type="AlphaFoldDB" id="A0A8J5X7E7"/>
<accession>A0A8J5X7E7</accession>
<gene>
    <name evidence="1" type="ORF">KFE25_014211</name>
</gene>
<comment type="caution">
    <text evidence="1">The sequence shown here is derived from an EMBL/GenBank/DDBJ whole genome shotgun (WGS) entry which is preliminary data.</text>
</comment>
<dbReference type="Proteomes" id="UP000751190">
    <property type="component" value="Unassembled WGS sequence"/>
</dbReference>